<dbReference type="EMBL" id="CM007901">
    <property type="protein sequence ID" value="OTG06199.1"/>
    <property type="molecule type" value="Genomic_DNA"/>
</dbReference>
<name>A0A251T5Y4_HELAN</name>
<dbReference type="STRING" id="4232.A0A251T5Y4"/>
<sequence>MTHDLSSPVKTDSSFWTILYAVNARDKQTHVIIYAFHDIINTMTNFVFSTTNLHNPGFDFSQAQFSGNCPDPRTFIC</sequence>
<keyword evidence="2" id="KW-1185">Reference proteome</keyword>
<dbReference type="InParanoid" id="A0A251T5Y4"/>
<protein>
    <submittedName>
        <fullName evidence="1">Uncharacterized protein</fullName>
    </submittedName>
</protein>
<dbReference type="AlphaFoldDB" id="A0A251T5Y4"/>
<organism evidence="1 2">
    <name type="scientific">Helianthus annuus</name>
    <name type="common">Common sunflower</name>
    <dbReference type="NCBI Taxonomy" id="4232"/>
    <lineage>
        <taxon>Eukaryota</taxon>
        <taxon>Viridiplantae</taxon>
        <taxon>Streptophyta</taxon>
        <taxon>Embryophyta</taxon>
        <taxon>Tracheophyta</taxon>
        <taxon>Spermatophyta</taxon>
        <taxon>Magnoliopsida</taxon>
        <taxon>eudicotyledons</taxon>
        <taxon>Gunneridae</taxon>
        <taxon>Pentapetalae</taxon>
        <taxon>asterids</taxon>
        <taxon>campanulids</taxon>
        <taxon>Asterales</taxon>
        <taxon>Asteraceae</taxon>
        <taxon>Asteroideae</taxon>
        <taxon>Heliantheae alliance</taxon>
        <taxon>Heliantheae</taxon>
        <taxon>Helianthus</taxon>
    </lineage>
</organism>
<gene>
    <name evidence="1" type="ORF">HannXRQ_Chr12g0382081</name>
</gene>
<dbReference type="Proteomes" id="UP000215914">
    <property type="component" value="Chromosome 12"/>
</dbReference>
<reference evidence="2" key="1">
    <citation type="journal article" date="2017" name="Nature">
        <title>The sunflower genome provides insights into oil metabolism, flowering and Asterid evolution.</title>
        <authorList>
            <person name="Badouin H."/>
            <person name="Gouzy J."/>
            <person name="Grassa C.J."/>
            <person name="Murat F."/>
            <person name="Staton S.E."/>
            <person name="Cottret L."/>
            <person name="Lelandais-Briere C."/>
            <person name="Owens G.L."/>
            <person name="Carrere S."/>
            <person name="Mayjonade B."/>
            <person name="Legrand L."/>
            <person name="Gill N."/>
            <person name="Kane N.C."/>
            <person name="Bowers J.E."/>
            <person name="Hubner S."/>
            <person name="Bellec A."/>
            <person name="Berard A."/>
            <person name="Berges H."/>
            <person name="Blanchet N."/>
            <person name="Boniface M.C."/>
            <person name="Brunel D."/>
            <person name="Catrice O."/>
            <person name="Chaidir N."/>
            <person name="Claudel C."/>
            <person name="Donnadieu C."/>
            <person name="Faraut T."/>
            <person name="Fievet G."/>
            <person name="Helmstetter N."/>
            <person name="King M."/>
            <person name="Knapp S.J."/>
            <person name="Lai Z."/>
            <person name="Le Paslier M.C."/>
            <person name="Lippi Y."/>
            <person name="Lorenzon L."/>
            <person name="Mandel J.R."/>
            <person name="Marage G."/>
            <person name="Marchand G."/>
            <person name="Marquand E."/>
            <person name="Bret-Mestries E."/>
            <person name="Morien E."/>
            <person name="Nambeesan S."/>
            <person name="Nguyen T."/>
            <person name="Pegot-Espagnet P."/>
            <person name="Pouilly N."/>
            <person name="Raftis F."/>
            <person name="Sallet E."/>
            <person name="Schiex T."/>
            <person name="Thomas J."/>
            <person name="Vandecasteele C."/>
            <person name="Vares D."/>
            <person name="Vear F."/>
            <person name="Vautrin S."/>
            <person name="Crespi M."/>
            <person name="Mangin B."/>
            <person name="Burke J.M."/>
            <person name="Salse J."/>
            <person name="Munos S."/>
            <person name="Vincourt P."/>
            <person name="Rieseberg L.H."/>
            <person name="Langlade N.B."/>
        </authorList>
    </citation>
    <scope>NUCLEOTIDE SEQUENCE [LARGE SCALE GENOMIC DNA]</scope>
    <source>
        <strain evidence="2">cv. SF193</strain>
    </source>
</reference>
<evidence type="ECO:0000313" key="1">
    <source>
        <dbReference type="EMBL" id="OTG06199.1"/>
    </source>
</evidence>
<evidence type="ECO:0000313" key="2">
    <source>
        <dbReference type="Proteomes" id="UP000215914"/>
    </source>
</evidence>
<proteinExistence type="predicted"/>
<accession>A0A251T5Y4</accession>